<dbReference type="Proteomes" id="UP000034097">
    <property type="component" value="Unassembled WGS sequence"/>
</dbReference>
<dbReference type="AlphaFoldDB" id="A0A0G1GVR8"/>
<sequence>MTRIVSRSNIILVVLGLVLISILAFLFIMLSKRYYLLFPARIPSTSQILAKKEPQSLWGIVTKYDSSVGVVNATLRSGEDIDIGMDVPRVTVITFNTDENNQLIQDIIIGRGSPHWNTAFCPQDKVRLEYGFDETKEFRLLSITNLGPRPCR</sequence>
<evidence type="ECO:0000313" key="3">
    <source>
        <dbReference type="Proteomes" id="UP000034097"/>
    </source>
</evidence>
<keyword evidence="1" id="KW-0472">Membrane</keyword>
<keyword evidence="1" id="KW-1133">Transmembrane helix</keyword>
<keyword evidence="1" id="KW-0812">Transmembrane</keyword>
<protein>
    <submittedName>
        <fullName evidence="2">Uncharacterized protein</fullName>
    </submittedName>
</protein>
<accession>A0A0G1GVR8</accession>
<reference evidence="2 3" key="1">
    <citation type="journal article" date="2015" name="Nature">
        <title>rRNA introns, odd ribosomes, and small enigmatic genomes across a large radiation of phyla.</title>
        <authorList>
            <person name="Brown C.T."/>
            <person name="Hug L.A."/>
            <person name="Thomas B.C."/>
            <person name="Sharon I."/>
            <person name="Castelle C.J."/>
            <person name="Singh A."/>
            <person name="Wilkins M.J."/>
            <person name="Williams K.H."/>
            <person name="Banfield J.F."/>
        </authorList>
    </citation>
    <scope>NUCLEOTIDE SEQUENCE [LARGE SCALE GENOMIC DNA]</scope>
</reference>
<organism evidence="2 3">
    <name type="scientific">Candidatus Collierbacteria bacterium GW2011_GWF1_44_12</name>
    <dbReference type="NCBI Taxonomy" id="1618402"/>
    <lineage>
        <taxon>Bacteria</taxon>
        <taxon>Candidatus Collieribacteriota</taxon>
    </lineage>
</organism>
<name>A0A0G1GVR8_9BACT</name>
<evidence type="ECO:0000256" key="1">
    <source>
        <dbReference type="SAM" id="Phobius"/>
    </source>
</evidence>
<proteinExistence type="predicted"/>
<evidence type="ECO:0000313" key="2">
    <source>
        <dbReference type="EMBL" id="KKT38730.1"/>
    </source>
</evidence>
<feature type="transmembrane region" description="Helical" evidence="1">
    <location>
        <begin position="12"/>
        <end position="30"/>
    </location>
</feature>
<dbReference type="EMBL" id="LCHQ01000013">
    <property type="protein sequence ID" value="KKT38730.1"/>
    <property type="molecule type" value="Genomic_DNA"/>
</dbReference>
<gene>
    <name evidence="2" type="ORF">UW26_C0013G0003</name>
</gene>
<comment type="caution">
    <text evidence="2">The sequence shown here is derived from an EMBL/GenBank/DDBJ whole genome shotgun (WGS) entry which is preliminary data.</text>
</comment>